<feature type="transmembrane region" description="Helical" evidence="6">
    <location>
        <begin position="45"/>
        <end position="64"/>
    </location>
</feature>
<keyword evidence="4 6" id="KW-1133">Transmembrane helix</keyword>
<evidence type="ECO:0000256" key="3">
    <source>
        <dbReference type="ARBA" id="ARBA00022692"/>
    </source>
</evidence>
<dbReference type="Gene3D" id="1.20.1250.20">
    <property type="entry name" value="MFS general substrate transporter like domains"/>
    <property type="match status" value="2"/>
</dbReference>
<dbReference type="GO" id="GO:0016020">
    <property type="term" value="C:membrane"/>
    <property type="evidence" value="ECO:0007669"/>
    <property type="project" value="UniProtKB-SubCell"/>
</dbReference>
<dbReference type="STRING" id="27349.A0A0L6VDM7"/>
<evidence type="ECO:0008006" key="9">
    <source>
        <dbReference type="Google" id="ProtNLM"/>
    </source>
</evidence>
<comment type="subcellular location">
    <subcellularLocation>
        <location evidence="1">Membrane</location>
        <topology evidence="1">Multi-pass membrane protein</topology>
    </subcellularLocation>
</comment>
<dbReference type="Proteomes" id="UP000037035">
    <property type="component" value="Unassembled WGS sequence"/>
</dbReference>
<evidence type="ECO:0000256" key="6">
    <source>
        <dbReference type="SAM" id="Phobius"/>
    </source>
</evidence>
<feature type="transmembrane region" description="Helical" evidence="6">
    <location>
        <begin position="85"/>
        <end position="108"/>
    </location>
</feature>
<evidence type="ECO:0000313" key="7">
    <source>
        <dbReference type="EMBL" id="KNZ58861.1"/>
    </source>
</evidence>
<dbReference type="VEuPathDB" id="FungiDB:VP01_1846g5"/>
<name>A0A0L6VDM7_9BASI</name>
<accession>A0A0L6VDM7</accession>
<dbReference type="EMBL" id="LAVV01006666">
    <property type="protein sequence ID" value="KNZ58861.1"/>
    <property type="molecule type" value="Genomic_DNA"/>
</dbReference>
<dbReference type="InterPro" id="IPR036259">
    <property type="entry name" value="MFS_trans_sf"/>
</dbReference>
<dbReference type="PANTHER" id="PTHR23511:SF5">
    <property type="entry name" value="MAJOR FACILITATOR-TYPE TRANSPORTER HXNZ-RELATED"/>
    <property type="match status" value="1"/>
</dbReference>
<dbReference type="PANTHER" id="PTHR23511">
    <property type="entry name" value="SYNAPTIC VESICLE GLYCOPROTEIN 2"/>
    <property type="match status" value="1"/>
</dbReference>
<sequence length="349" mass="38829">MIGAWIWGSYSDSYGRRGPFNGTLLMTAIFGLFSGFAPTFGWLCFSFSFGAVISSFLGLLILPGSSCKEPPTGKTLLCNSQVENLGWRYLLIVLGVLTLMMFACRVALFNLEESPKYLISHGRAADAVLVLEFISVQNGAGLTITEADVEDNSPGEASAFDHHYSALVDNPQPNGTNPHTKPNTTLSYVSDSWKAPFTRGIENLKYRVWLLMTPELKITTVLVWAIWATVSFAYTSFNVFLPAYLEKRHREKSSIEETLKEYLLYTLAGIYPRGISLVHQRHGLWNCISTKQIIRDDRTVNRGLPDEDLEPPGCPVDHRLGIPFGGGKNRDTYDAHLMRCGCSDNPSWA</sequence>
<evidence type="ECO:0000256" key="5">
    <source>
        <dbReference type="ARBA" id="ARBA00023136"/>
    </source>
</evidence>
<evidence type="ECO:0000256" key="4">
    <source>
        <dbReference type="ARBA" id="ARBA00022989"/>
    </source>
</evidence>
<keyword evidence="8" id="KW-1185">Reference proteome</keyword>
<keyword evidence="5 6" id="KW-0472">Membrane</keyword>
<organism evidence="7 8">
    <name type="scientific">Puccinia sorghi</name>
    <dbReference type="NCBI Taxonomy" id="27349"/>
    <lineage>
        <taxon>Eukaryota</taxon>
        <taxon>Fungi</taxon>
        <taxon>Dikarya</taxon>
        <taxon>Basidiomycota</taxon>
        <taxon>Pucciniomycotina</taxon>
        <taxon>Pucciniomycetes</taxon>
        <taxon>Pucciniales</taxon>
        <taxon>Pucciniaceae</taxon>
        <taxon>Puccinia</taxon>
    </lineage>
</organism>
<comment type="caution">
    <text evidence="7">The sequence shown here is derived from an EMBL/GenBank/DDBJ whole genome shotgun (WGS) entry which is preliminary data.</text>
</comment>
<reference evidence="7 8" key="1">
    <citation type="submission" date="2015-08" db="EMBL/GenBank/DDBJ databases">
        <title>Next Generation Sequencing and Analysis of the Genome of Puccinia sorghi L Schw, the Causal Agent of Maize Common Rust.</title>
        <authorList>
            <person name="Rochi L."/>
            <person name="Burguener G."/>
            <person name="Darino M."/>
            <person name="Turjanski A."/>
            <person name="Kreff E."/>
            <person name="Dieguez M.J."/>
            <person name="Sacco F."/>
        </authorList>
    </citation>
    <scope>NUCLEOTIDE SEQUENCE [LARGE SCALE GENOMIC DNA]</scope>
    <source>
        <strain evidence="7 8">RO10H11247</strain>
    </source>
</reference>
<protein>
    <recommendedName>
        <fullName evidence="9">Major facilitator superfamily (MFS) profile domain-containing protein</fullName>
    </recommendedName>
</protein>
<evidence type="ECO:0000313" key="8">
    <source>
        <dbReference type="Proteomes" id="UP000037035"/>
    </source>
</evidence>
<feature type="transmembrane region" description="Helical" evidence="6">
    <location>
        <begin position="20"/>
        <end position="39"/>
    </location>
</feature>
<proteinExistence type="predicted"/>
<feature type="transmembrane region" description="Helical" evidence="6">
    <location>
        <begin position="221"/>
        <end position="245"/>
    </location>
</feature>
<keyword evidence="3 6" id="KW-0812">Transmembrane</keyword>
<dbReference type="SUPFAM" id="SSF103473">
    <property type="entry name" value="MFS general substrate transporter"/>
    <property type="match status" value="1"/>
</dbReference>
<dbReference type="AlphaFoldDB" id="A0A0L6VDM7"/>
<evidence type="ECO:0000256" key="2">
    <source>
        <dbReference type="ARBA" id="ARBA00022448"/>
    </source>
</evidence>
<gene>
    <name evidence="7" type="ORF">VP01_1846g5</name>
</gene>
<dbReference type="OrthoDB" id="4139357at2759"/>
<keyword evidence="2" id="KW-0813">Transport</keyword>
<evidence type="ECO:0000256" key="1">
    <source>
        <dbReference type="ARBA" id="ARBA00004141"/>
    </source>
</evidence>